<dbReference type="InterPro" id="IPR003738">
    <property type="entry name" value="SRAP"/>
</dbReference>
<keyword evidence="5" id="KW-0190">Covalent protein-DNA linkage</keyword>
<keyword evidence="4 8" id="KW-0378">Hydrolase</keyword>
<dbReference type="GO" id="GO:0003697">
    <property type="term" value="F:single-stranded DNA binding"/>
    <property type="evidence" value="ECO:0007669"/>
    <property type="project" value="InterPro"/>
</dbReference>
<proteinExistence type="inferred from homology"/>
<dbReference type="GO" id="GO:0008233">
    <property type="term" value="F:peptidase activity"/>
    <property type="evidence" value="ECO:0007669"/>
    <property type="project" value="UniProtKB-KW"/>
</dbReference>
<evidence type="ECO:0000256" key="2">
    <source>
        <dbReference type="ARBA" id="ARBA00022670"/>
    </source>
</evidence>
<dbReference type="Pfam" id="PF02586">
    <property type="entry name" value="SRAP"/>
    <property type="match status" value="1"/>
</dbReference>
<dbReference type="EC" id="3.4.-.-" evidence="8"/>
<dbReference type="SUPFAM" id="SSF143081">
    <property type="entry name" value="BB1717-like"/>
    <property type="match status" value="1"/>
</dbReference>
<evidence type="ECO:0000256" key="8">
    <source>
        <dbReference type="RuleBase" id="RU364100"/>
    </source>
</evidence>
<evidence type="ECO:0000256" key="1">
    <source>
        <dbReference type="ARBA" id="ARBA00008136"/>
    </source>
</evidence>
<gene>
    <name evidence="9" type="ORF">M5G27_29820</name>
</gene>
<dbReference type="GO" id="GO:0006508">
    <property type="term" value="P:proteolysis"/>
    <property type="evidence" value="ECO:0007669"/>
    <property type="project" value="UniProtKB-KW"/>
</dbReference>
<comment type="caution">
    <text evidence="9">The sequence shown here is derived from an EMBL/GenBank/DDBJ whole genome shotgun (WGS) entry which is preliminary data.</text>
</comment>
<dbReference type="PANTHER" id="PTHR13604">
    <property type="entry name" value="DC12-RELATED"/>
    <property type="match status" value="1"/>
</dbReference>
<dbReference type="GO" id="GO:0106300">
    <property type="term" value="P:protein-DNA covalent cross-linking repair"/>
    <property type="evidence" value="ECO:0007669"/>
    <property type="project" value="InterPro"/>
</dbReference>
<dbReference type="EMBL" id="JAMDHA010000059">
    <property type="protein sequence ID" value="MDD1011658.1"/>
    <property type="molecule type" value="Genomic_DNA"/>
</dbReference>
<dbReference type="AlphaFoldDB" id="A0A9X4HFV9"/>
<evidence type="ECO:0000256" key="4">
    <source>
        <dbReference type="ARBA" id="ARBA00022801"/>
    </source>
</evidence>
<evidence type="ECO:0000313" key="10">
    <source>
        <dbReference type="Proteomes" id="UP001148185"/>
    </source>
</evidence>
<reference evidence="9 10" key="1">
    <citation type="submission" date="2022-05" db="EMBL/GenBank/DDBJ databases">
        <title>Novel Pseudomonas spp. Isolated from a Rainbow Trout Aquaculture Facility.</title>
        <authorList>
            <person name="Testerman T."/>
            <person name="Graf J."/>
        </authorList>
    </citation>
    <scope>NUCLEOTIDE SEQUENCE [LARGE SCALE GENOMIC DNA]</scope>
    <source>
        <strain evidence="9 10">ID1042</strain>
    </source>
</reference>
<evidence type="ECO:0000256" key="3">
    <source>
        <dbReference type="ARBA" id="ARBA00022763"/>
    </source>
</evidence>
<dbReference type="RefSeq" id="WP_273878475.1">
    <property type="nucleotide sequence ID" value="NZ_JAMDHA010000059.1"/>
</dbReference>
<dbReference type="GO" id="GO:0016829">
    <property type="term" value="F:lyase activity"/>
    <property type="evidence" value="ECO:0007669"/>
    <property type="project" value="UniProtKB-KW"/>
</dbReference>
<name>A0A9X4HFV9_9PSED</name>
<sequence length="218" mass="24264">MCSRYEAPSSERLLAGFGAAPDQPFKTALWPGYIGPFLRARGAEEAEEGESPVEALVGMFGLLPFWAKDTKLARSTYNCRSETAASKPSFRSAWAKAQHCIIPCTAFYEPDWRSGKSIPTRITRADGGLIGIAGLWERWVNPAGEVVHSYSMLTINAADHKLMRNFHKPDDEKRMVVILPNGVHQDWLRAPAEESMEFMRPYPPDRLIAEAEPAQGKA</sequence>
<organism evidence="9 10">
    <name type="scientific">Pseudomonas shahriarae</name>
    <dbReference type="NCBI Taxonomy" id="2745512"/>
    <lineage>
        <taxon>Bacteria</taxon>
        <taxon>Pseudomonadati</taxon>
        <taxon>Pseudomonadota</taxon>
        <taxon>Gammaproteobacteria</taxon>
        <taxon>Pseudomonadales</taxon>
        <taxon>Pseudomonadaceae</taxon>
        <taxon>Pseudomonas</taxon>
    </lineage>
</organism>
<keyword evidence="6" id="KW-0238">DNA-binding</keyword>
<dbReference type="InterPro" id="IPR036590">
    <property type="entry name" value="SRAP-like"/>
</dbReference>
<comment type="similarity">
    <text evidence="1 8">Belongs to the SOS response-associated peptidase family.</text>
</comment>
<dbReference type="Gene3D" id="3.90.1680.10">
    <property type="entry name" value="SOS response associated peptidase-like"/>
    <property type="match status" value="1"/>
</dbReference>
<evidence type="ECO:0000256" key="6">
    <source>
        <dbReference type="ARBA" id="ARBA00023125"/>
    </source>
</evidence>
<accession>A0A9X4HFV9</accession>
<keyword evidence="3" id="KW-0227">DNA damage</keyword>
<evidence type="ECO:0000256" key="5">
    <source>
        <dbReference type="ARBA" id="ARBA00023124"/>
    </source>
</evidence>
<keyword evidence="7" id="KW-0456">Lyase</keyword>
<evidence type="ECO:0000313" key="9">
    <source>
        <dbReference type="EMBL" id="MDD1011658.1"/>
    </source>
</evidence>
<keyword evidence="2 8" id="KW-0645">Protease</keyword>
<keyword evidence="10" id="KW-1185">Reference proteome</keyword>
<dbReference type="PANTHER" id="PTHR13604:SF0">
    <property type="entry name" value="ABASIC SITE PROCESSING PROTEIN HMCES"/>
    <property type="match status" value="1"/>
</dbReference>
<evidence type="ECO:0000256" key="7">
    <source>
        <dbReference type="ARBA" id="ARBA00023239"/>
    </source>
</evidence>
<dbReference type="Proteomes" id="UP001148185">
    <property type="component" value="Unassembled WGS sequence"/>
</dbReference>
<protein>
    <recommendedName>
        <fullName evidence="8">Abasic site processing protein</fullName>
        <ecNumber evidence="8">3.4.-.-</ecNumber>
    </recommendedName>
</protein>